<dbReference type="EMBL" id="JABSTQ010009114">
    <property type="protein sequence ID" value="KAG0432815.1"/>
    <property type="molecule type" value="Genomic_DNA"/>
</dbReference>
<gene>
    <name evidence="1" type="ORF">HPB47_020491</name>
</gene>
<proteinExistence type="predicted"/>
<protein>
    <submittedName>
        <fullName evidence="1">Uncharacterized protein</fullName>
    </submittedName>
</protein>
<evidence type="ECO:0000313" key="1">
    <source>
        <dbReference type="EMBL" id="KAG0432815.1"/>
    </source>
</evidence>
<organism evidence="1 2">
    <name type="scientific">Ixodes persulcatus</name>
    <name type="common">Taiga tick</name>
    <dbReference type="NCBI Taxonomy" id="34615"/>
    <lineage>
        <taxon>Eukaryota</taxon>
        <taxon>Metazoa</taxon>
        <taxon>Ecdysozoa</taxon>
        <taxon>Arthropoda</taxon>
        <taxon>Chelicerata</taxon>
        <taxon>Arachnida</taxon>
        <taxon>Acari</taxon>
        <taxon>Parasitiformes</taxon>
        <taxon>Ixodida</taxon>
        <taxon>Ixodoidea</taxon>
        <taxon>Ixodidae</taxon>
        <taxon>Ixodinae</taxon>
        <taxon>Ixodes</taxon>
    </lineage>
</organism>
<dbReference type="Proteomes" id="UP000805193">
    <property type="component" value="Unassembled WGS sequence"/>
</dbReference>
<sequence length="105" mass="11186">MPVTDGDHWDAAAGVLIVARESVVEARGGPRAGPLINHPMELCPAASVGSPMLNEAADVPVRQTATTASQTSLGGRDGCRISLRKRLVPLPKRRFAARFTGRFRP</sequence>
<accession>A0AC60QFI4</accession>
<name>A0AC60QFI4_IXOPE</name>
<evidence type="ECO:0000313" key="2">
    <source>
        <dbReference type="Proteomes" id="UP000805193"/>
    </source>
</evidence>
<reference evidence="1 2" key="1">
    <citation type="journal article" date="2020" name="Cell">
        <title>Large-Scale Comparative Analyses of Tick Genomes Elucidate Their Genetic Diversity and Vector Capacities.</title>
        <authorList>
            <consortium name="Tick Genome and Microbiome Consortium (TIGMIC)"/>
            <person name="Jia N."/>
            <person name="Wang J."/>
            <person name="Shi W."/>
            <person name="Du L."/>
            <person name="Sun Y."/>
            <person name="Zhan W."/>
            <person name="Jiang J.F."/>
            <person name="Wang Q."/>
            <person name="Zhang B."/>
            <person name="Ji P."/>
            <person name="Bell-Sakyi L."/>
            <person name="Cui X.M."/>
            <person name="Yuan T.T."/>
            <person name="Jiang B.G."/>
            <person name="Yang W.F."/>
            <person name="Lam T.T."/>
            <person name="Chang Q.C."/>
            <person name="Ding S.J."/>
            <person name="Wang X.J."/>
            <person name="Zhu J.G."/>
            <person name="Ruan X.D."/>
            <person name="Zhao L."/>
            <person name="Wei J.T."/>
            <person name="Ye R.Z."/>
            <person name="Que T.C."/>
            <person name="Du C.H."/>
            <person name="Zhou Y.H."/>
            <person name="Cheng J.X."/>
            <person name="Dai P.F."/>
            <person name="Guo W.B."/>
            <person name="Han X.H."/>
            <person name="Huang E.J."/>
            <person name="Li L.F."/>
            <person name="Wei W."/>
            <person name="Gao Y.C."/>
            <person name="Liu J.Z."/>
            <person name="Shao H.Z."/>
            <person name="Wang X."/>
            <person name="Wang C.C."/>
            <person name="Yang T.C."/>
            <person name="Huo Q.B."/>
            <person name="Li W."/>
            <person name="Chen H.Y."/>
            <person name="Chen S.E."/>
            <person name="Zhou L.G."/>
            <person name="Ni X.B."/>
            <person name="Tian J.H."/>
            <person name="Sheng Y."/>
            <person name="Liu T."/>
            <person name="Pan Y.S."/>
            <person name="Xia L.Y."/>
            <person name="Li J."/>
            <person name="Zhao F."/>
            <person name="Cao W.C."/>
        </authorList>
    </citation>
    <scope>NUCLEOTIDE SEQUENCE [LARGE SCALE GENOMIC DNA]</scope>
    <source>
        <strain evidence="1">Iper-2018</strain>
    </source>
</reference>
<comment type="caution">
    <text evidence="1">The sequence shown here is derived from an EMBL/GenBank/DDBJ whole genome shotgun (WGS) entry which is preliminary data.</text>
</comment>
<keyword evidence="2" id="KW-1185">Reference proteome</keyword>